<keyword evidence="3" id="KW-1185">Reference proteome</keyword>
<dbReference type="EMBL" id="CP001291">
    <property type="protein sequence ID" value="ACK72308.1"/>
    <property type="molecule type" value="Genomic_DNA"/>
</dbReference>
<dbReference type="HOGENOM" id="CLU_3308362_0_0_3"/>
<protein>
    <submittedName>
        <fullName evidence="2">Uncharacterized protein</fullName>
    </submittedName>
</protein>
<proteinExistence type="predicted"/>
<organism evidence="2 3">
    <name type="scientific">Gloeothece citriformis (strain PCC 7424)</name>
    <name type="common">Cyanothece sp. (strain PCC 7424)</name>
    <dbReference type="NCBI Taxonomy" id="65393"/>
    <lineage>
        <taxon>Bacteria</taxon>
        <taxon>Bacillati</taxon>
        <taxon>Cyanobacteriota</taxon>
        <taxon>Cyanophyceae</taxon>
        <taxon>Oscillatoriophycideae</taxon>
        <taxon>Chroococcales</taxon>
        <taxon>Aphanothecaceae</taxon>
        <taxon>Gloeothece</taxon>
        <taxon>Gloeothece citriformis</taxon>
    </lineage>
</organism>
<evidence type="ECO:0000256" key="1">
    <source>
        <dbReference type="SAM" id="MobiDB-lite"/>
    </source>
</evidence>
<feature type="region of interest" description="Disordered" evidence="1">
    <location>
        <begin position="1"/>
        <end position="20"/>
    </location>
</feature>
<gene>
    <name evidence="2" type="ordered locus">PCC7424_3933</name>
</gene>
<dbReference type="Proteomes" id="UP000002384">
    <property type="component" value="Chromosome"/>
</dbReference>
<name>B7KKH5_GLOC7</name>
<evidence type="ECO:0000313" key="3">
    <source>
        <dbReference type="Proteomes" id="UP000002384"/>
    </source>
</evidence>
<dbReference type="KEGG" id="cyc:PCC7424_3933"/>
<accession>B7KKH5</accession>
<sequence length="39" mass="4301">MDVASPSNELGKLGNNKPPEENILDRLALVKLEKLVVKQ</sequence>
<evidence type="ECO:0000313" key="2">
    <source>
        <dbReference type="EMBL" id="ACK72308.1"/>
    </source>
</evidence>
<reference evidence="3" key="1">
    <citation type="journal article" date="2011" name="MBio">
        <title>Novel metabolic attributes of the genus Cyanothece, comprising a group of unicellular nitrogen-fixing Cyanobacteria.</title>
        <authorList>
            <person name="Bandyopadhyay A."/>
            <person name="Elvitigala T."/>
            <person name="Welsh E."/>
            <person name="Stockel J."/>
            <person name="Liberton M."/>
            <person name="Min H."/>
            <person name="Sherman L.A."/>
            <person name="Pakrasi H.B."/>
        </authorList>
    </citation>
    <scope>NUCLEOTIDE SEQUENCE [LARGE SCALE GENOMIC DNA]</scope>
    <source>
        <strain evidence="3">PCC 7424</strain>
    </source>
</reference>
<dbReference type="AlphaFoldDB" id="B7KKH5"/>